<dbReference type="Pfam" id="PF12728">
    <property type="entry name" value="HTH_17"/>
    <property type="match status" value="1"/>
</dbReference>
<evidence type="ECO:0000259" key="1">
    <source>
        <dbReference type="Pfam" id="PF12728"/>
    </source>
</evidence>
<protein>
    <submittedName>
        <fullName evidence="2">Helix-turn-helix domain-containing protein</fullName>
    </submittedName>
</protein>
<dbReference type="AlphaFoldDB" id="A0A5B2TVL4"/>
<dbReference type="Proteomes" id="UP000323188">
    <property type="component" value="Unassembled WGS sequence"/>
</dbReference>
<name>A0A5B2TVL4_9FLAO</name>
<evidence type="ECO:0000313" key="2">
    <source>
        <dbReference type="EMBL" id="KAA2218547.1"/>
    </source>
</evidence>
<dbReference type="EMBL" id="VUOE01000001">
    <property type="protein sequence ID" value="KAA2218547.1"/>
    <property type="molecule type" value="Genomic_DNA"/>
</dbReference>
<dbReference type="SUPFAM" id="SSF46955">
    <property type="entry name" value="Putative DNA-binding domain"/>
    <property type="match status" value="1"/>
</dbReference>
<gene>
    <name evidence="2" type="ORF">F0361_02690</name>
</gene>
<dbReference type="InterPro" id="IPR009061">
    <property type="entry name" value="DNA-bd_dom_put_sf"/>
</dbReference>
<comment type="caution">
    <text evidence="2">The sequence shown here is derived from an EMBL/GenBank/DDBJ whole genome shotgun (WGS) entry which is preliminary data.</text>
</comment>
<dbReference type="RefSeq" id="WP_154917116.1">
    <property type="nucleotide sequence ID" value="NZ_VUOE01000001.1"/>
</dbReference>
<proteinExistence type="predicted"/>
<dbReference type="InterPro" id="IPR041657">
    <property type="entry name" value="HTH_17"/>
</dbReference>
<evidence type="ECO:0000313" key="3">
    <source>
        <dbReference type="Proteomes" id="UP000323188"/>
    </source>
</evidence>
<sequence>MQQIQFIQVTPEQLQKSILEGVRNQIQELKKNFQPKEPTQFLTRSQVAEMLQIDLSTVHNWTKKSILTAHQIGGRVYYKRSEVEDAMVELKKG</sequence>
<feature type="domain" description="Helix-turn-helix" evidence="1">
    <location>
        <begin position="41"/>
        <end position="85"/>
    </location>
</feature>
<accession>A0A5B2TVL4</accession>
<reference evidence="2 3" key="1">
    <citation type="submission" date="2019-09" db="EMBL/GenBank/DDBJ databases">
        <authorList>
            <person name="Khan S.A."/>
            <person name="Jeon C.O."/>
            <person name="Chun B.H."/>
            <person name="Jeong S.E."/>
        </authorList>
    </citation>
    <scope>NUCLEOTIDE SEQUENCE [LARGE SCALE GENOMIC DNA]</scope>
    <source>
        <strain evidence="2 3">KCTC 42508</strain>
    </source>
</reference>
<organism evidence="2 3">
    <name type="scientific">Maribacter flavus</name>
    <dbReference type="NCBI Taxonomy" id="1658664"/>
    <lineage>
        <taxon>Bacteria</taxon>
        <taxon>Pseudomonadati</taxon>
        <taxon>Bacteroidota</taxon>
        <taxon>Flavobacteriia</taxon>
        <taxon>Flavobacteriales</taxon>
        <taxon>Flavobacteriaceae</taxon>
        <taxon>Maribacter</taxon>
    </lineage>
</organism>